<evidence type="ECO:0000313" key="2">
    <source>
        <dbReference type="EMBL" id="TDS77574.1"/>
    </source>
</evidence>
<organism evidence="2 3">
    <name type="scientific">Amnibacterium kyonggiense</name>
    <dbReference type="NCBI Taxonomy" id="595671"/>
    <lineage>
        <taxon>Bacteria</taxon>
        <taxon>Bacillati</taxon>
        <taxon>Actinomycetota</taxon>
        <taxon>Actinomycetes</taxon>
        <taxon>Micrococcales</taxon>
        <taxon>Microbacteriaceae</taxon>
        <taxon>Amnibacterium</taxon>
    </lineage>
</organism>
<keyword evidence="1" id="KW-0472">Membrane</keyword>
<dbReference type="EMBL" id="SOAM01000002">
    <property type="protein sequence ID" value="TDS77574.1"/>
    <property type="molecule type" value="Genomic_DNA"/>
</dbReference>
<dbReference type="Proteomes" id="UP000295344">
    <property type="component" value="Unassembled WGS sequence"/>
</dbReference>
<name>A0A4V3EAS3_9MICO</name>
<feature type="transmembrane region" description="Helical" evidence="1">
    <location>
        <begin position="314"/>
        <end position="337"/>
    </location>
</feature>
<dbReference type="OrthoDB" id="5018437at2"/>
<feature type="transmembrane region" description="Helical" evidence="1">
    <location>
        <begin position="102"/>
        <end position="121"/>
    </location>
</feature>
<reference evidence="2 3" key="1">
    <citation type="submission" date="2019-03" db="EMBL/GenBank/DDBJ databases">
        <title>Genomic Encyclopedia of Archaeal and Bacterial Type Strains, Phase II (KMG-II): from individual species to whole genera.</title>
        <authorList>
            <person name="Goeker M."/>
        </authorList>
    </citation>
    <scope>NUCLEOTIDE SEQUENCE [LARGE SCALE GENOMIC DNA]</scope>
    <source>
        <strain evidence="2 3">DSM 24782</strain>
    </source>
</reference>
<evidence type="ECO:0000313" key="3">
    <source>
        <dbReference type="Proteomes" id="UP000295344"/>
    </source>
</evidence>
<feature type="transmembrane region" description="Helical" evidence="1">
    <location>
        <begin position="278"/>
        <end position="302"/>
    </location>
</feature>
<feature type="transmembrane region" description="Helical" evidence="1">
    <location>
        <begin position="215"/>
        <end position="237"/>
    </location>
</feature>
<feature type="transmembrane region" description="Helical" evidence="1">
    <location>
        <begin position="30"/>
        <end position="53"/>
    </location>
</feature>
<dbReference type="RefSeq" id="WP_133766629.1">
    <property type="nucleotide sequence ID" value="NZ_BAAARP010000004.1"/>
</dbReference>
<keyword evidence="3" id="KW-1185">Reference proteome</keyword>
<keyword evidence="1" id="KW-1133">Transmembrane helix</keyword>
<feature type="transmembrane region" description="Helical" evidence="1">
    <location>
        <begin position="59"/>
        <end position="81"/>
    </location>
</feature>
<protein>
    <submittedName>
        <fullName evidence="2">Uncharacterized protein</fullName>
    </submittedName>
</protein>
<proteinExistence type="predicted"/>
<feature type="transmembrane region" description="Helical" evidence="1">
    <location>
        <begin position="127"/>
        <end position="146"/>
    </location>
</feature>
<feature type="transmembrane region" description="Helical" evidence="1">
    <location>
        <begin position="178"/>
        <end position="203"/>
    </location>
</feature>
<accession>A0A4V3EAS3</accession>
<gene>
    <name evidence="2" type="ORF">CLV52_2531</name>
</gene>
<keyword evidence="1" id="KW-0812">Transmembrane</keyword>
<sequence length="357" mass="38814">MIALGADPGATARTPPEHHALHPRDPLMRIAAFIVALVVTNLVVTGGILLIVVSSPEPLMPLIWLPTSALMLLVYPPLLAGMLLSCWDVRSSEEAAVYFRRWWIGLGSAQALGAVAVLTFSVLAGTAWWLTPAYLVVAVLLDLLVVRVGRALRLREEATRPRQVPWTPMSRQEIVRRIVVIAGVFVLVLLVAGIGLSLLTTAVGAPRERTDVPALLFAVEFAFLAAALTCTATALRLQRQVREQVTRDVGMLRRIAKVVARGKRIDLAPDEEVLAARYAAIIAVSLPFTLGFTVLLYAALAAQQAEQILSGRLGWFPVGFLVFLVVALVALTPLQIVRIRRVRAYARTHAALLHEVP</sequence>
<evidence type="ECO:0000256" key="1">
    <source>
        <dbReference type="SAM" id="Phobius"/>
    </source>
</evidence>
<dbReference type="AlphaFoldDB" id="A0A4V3EAS3"/>
<comment type="caution">
    <text evidence="2">The sequence shown here is derived from an EMBL/GenBank/DDBJ whole genome shotgun (WGS) entry which is preliminary data.</text>
</comment>